<protein>
    <submittedName>
        <fullName evidence="1">Uncharacterized protein</fullName>
    </submittedName>
</protein>
<name>A0A443J1Q1_9RHOB</name>
<reference evidence="1 2" key="2">
    <citation type="submission" date="2019-01" db="EMBL/GenBank/DDBJ databases">
        <authorList>
            <person name="Li Y."/>
        </authorList>
    </citation>
    <scope>NUCLEOTIDE SEQUENCE [LARGE SCALE GENOMIC DNA]</scope>
    <source>
        <strain evidence="1 2">2D-5</strain>
    </source>
</reference>
<dbReference type="AlphaFoldDB" id="A0A443J1Q1"/>
<keyword evidence="2" id="KW-1185">Reference proteome</keyword>
<dbReference type="RefSeq" id="WP_128268870.1">
    <property type="nucleotide sequence ID" value="NZ_SAUW01000003.1"/>
</dbReference>
<dbReference type="Proteomes" id="UP000285710">
    <property type="component" value="Unassembled WGS sequence"/>
</dbReference>
<accession>A0A443J1Q1</accession>
<dbReference type="EMBL" id="SAUW01000003">
    <property type="protein sequence ID" value="RWR14305.1"/>
    <property type="molecule type" value="Genomic_DNA"/>
</dbReference>
<sequence length="64" mass="7023">MSRPSAPSMPTERQIQEALKAVASLYPGVRIARVGPEGVTFEYPDNVQLVNSYSGTPFAAERRK</sequence>
<evidence type="ECO:0000313" key="1">
    <source>
        <dbReference type="EMBL" id="RWR14305.1"/>
    </source>
</evidence>
<gene>
    <name evidence="1" type="ORF">D2T33_03580</name>
</gene>
<evidence type="ECO:0000313" key="2">
    <source>
        <dbReference type="Proteomes" id="UP000285710"/>
    </source>
</evidence>
<organism evidence="1 2">
    <name type="scientific">Paenirhodobacter populi</name>
    <dbReference type="NCBI Taxonomy" id="2306993"/>
    <lineage>
        <taxon>Bacteria</taxon>
        <taxon>Pseudomonadati</taxon>
        <taxon>Pseudomonadota</taxon>
        <taxon>Alphaproteobacteria</taxon>
        <taxon>Rhodobacterales</taxon>
        <taxon>Rhodobacter group</taxon>
        <taxon>Paenirhodobacter</taxon>
    </lineage>
</organism>
<reference evidence="1 2" key="1">
    <citation type="submission" date="2019-01" db="EMBL/GenBank/DDBJ databases">
        <title>Sinorhodobacter populi sp. nov. isolated from the symptomatic bark tissue of Populus euramericana canker.</title>
        <authorList>
            <person name="Xu G."/>
        </authorList>
    </citation>
    <scope>NUCLEOTIDE SEQUENCE [LARGE SCALE GENOMIC DNA]</scope>
    <source>
        <strain evidence="1 2">2D-5</strain>
    </source>
</reference>
<proteinExistence type="predicted"/>
<comment type="caution">
    <text evidence="1">The sequence shown here is derived from an EMBL/GenBank/DDBJ whole genome shotgun (WGS) entry which is preliminary data.</text>
</comment>